<proteinExistence type="predicted"/>
<evidence type="ECO:0000313" key="2">
    <source>
        <dbReference type="Proteomes" id="UP000838878"/>
    </source>
</evidence>
<keyword evidence="2" id="KW-1185">Reference proteome</keyword>
<sequence>MDMIFHQKSASKPQKVPETTKWWLLKGDKADEFRQDMEDMTISMDVDVNLMWQQAYAQIMKAANRILGRTKPDKKSSRETWWWNPTKQIALQEKKRTFKIWQSTRSQKDRDVYKTAKKRTKKTVAIERRKVLGFLYNTLESRDGQKEIFKLSKSRSKASEDPVKTRAIKGCDGAIRYSDEAS</sequence>
<dbReference type="EMBL" id="OV170222">
    <property type="protein sequence ID" value="CAH0721232.1"/>
    <property type="molecule type" value="Genomic_DNA"/>
</dbReference>
<accession>A0A8J9UX04</accession>
<dbReference type="AlphaFoldDB" id="A0A8J9UX04"/>
<protein>
    <submittedName>
        <fullName evidence="1">Uncharacterized protein</fullName>
    </submittedName>
</protein>
<dbReference type="OrthoDB" id="418748at2759"/>
<gene>
    <name evidence="1" type="ORF">BINO364_LOCUS7352</name>
</gene>
<evidence type="ECO:0000313" key="1">
    <source>
        <dbReference type="EMBL" id="CAH0721232.1"/>
    </source>
</evidence>
<feature type="non-terminal residue" evidence="1">
    <location>
        <position position="182"/>
    </location>
</feature>
<organism evidence="1 2">
    <name type="scientific">Brenthis ino</name>
    <name type="common">lesser marbled fritillary</name>
    <dbReference type="NCBI Taxonomy" id="405034"/>
    <lineage>
        <taxon>Eukaryota</taxon>
        <taxon>Metazoa</taxon>
        <taxon>Ecdysozoa</taxon>
        <taxon>Arthropoda</taxon>
        <taxon>Hexapoda</taxon>
        <taxon>Insecta</taxon>
        <taxon>Pterygota</taxon>
        <taxon>Neoptera</taxon>
        <taxon>Endopterygota</taxon>
        <taxon>Lepidoptera</taxon>
        <taxon>Glossata</taxon>
        <taxon>Ditrysia</taxon>
        <taxon>Papilionoidea</taxon>
        <taxon>Nymphalidae</taxon>
        <taxon>Heliconiinae</taxon>
        <taxon>Argynnini</taxon>
        <taxon>Brenthis</taxon>
    </lineage>
</organism>
<reference evidence="1" key="1">
    <citation type="submission" date="2021-12" db="EMBL/GenBank/DDBJ databases">
        <authorList>
            <person name="Martin H S."/>
        </authorList>
    </citation>
    <scope>NUCLEOTIDE SEQUENCE</scope>
</reference>
<dbReference type="Proteomes" id="UP000838878">
    <property type="component" value="Chromosome 2"/>
</dbReference>
<name>A0A8J9UX04_9NEOP</name>